<reference evidence="7 8" key="1">
    <citation type="submission" date="2017-01" db="EMBL/GenBank/DDBJ databases">
        <authorList>
            <person name="Mah S.A."/>
            <person name="Swanson W.J."/>
            <person name="Moy G.W."/>
            <person name="Vacquier V.D."/>
        </authorList>
    </citation>
    <scope>NUCLEOTIDE SEQUENCE [LARGE SCALE GENOMIC DNA]</scope>
    <source>
        <strain evidence="7 8">M9</strain>
    </source>
</reference>
<organism evidence="7 8">
    <name type="scientific">Ectothiorhodosinus mongolicus</name>
    <dbReference type="NCBI Taxonomy" id="233100"/>
    <lineage>
        <taxon>Bacteria</taxon>
        <taxon>Pseudomonadati</taxon>
        <taxon>Pseudomonadota</taxon>
        <taxon>Gammaproteobacteria</taxon>
        <taxon>Chromatiales</taxon>
        <taxon>Ectothiorhodospiraceae</taxon>
        <taxon>Ectothiorhodosinus</taxon>
    </lineage>
</organism>
<dbReference type="CDD" id="cd16327">
    <property type="entry name" value="RseB"/>
    <property type="match status" value="1"/>
</dbReference>
<evidence type="ECO:0000256" key="4">
    <source>
        <dbReference type="ARBA" id="ARBA00022764"/>
    </source>
</evidence>
<comment type="subcellular location">
    <subcellularLocation>
        <location evidence="1">Periplasm</location>
    </subcellularLocation>
</comment>
<dbReference type="PANTHER" id="PTHR38782">
    <property type="match status" value="1"/>
</dbReference>
<evidence type="ECO:0000313" key="8">
    <source>
        <dbReference type="Proteomes" id="UP000223759"/>
    </source>
</evidence>
<dbReference type="InterPro" id="IPR005588">
    <property type="entry name" value="MucB_RseB"/>
</dbReference>
<evidence type="ECO:0000259" key="6">
    <source>
        <dbReference type="Pfam" id="PF17188"/>
    </source>
</evidence>
<keyword evidence="8" id="KW-1185">Reference proteome</keyword>
<dbReference type="InterPro" id="IPR033436">
    <property type="entry name" value="MucB/RseB_C"/>
</dbReference>
<dbReference type="PIRSF" id="PIRSF005427">
    <property type="entry name" value="RseB"/>
    <property type="match status" value="1"/>
</dbReference>
<evidence type="ECO:0000256" key="2">
    <source>
        <dbReference type="ARBA" id="ARBA00008150"/>
    </source>
</evidence>
<protein>
    <submittedName>
        <fullName evidence="7">Sigma E regulatory protein, MucB/RseB</fullName>
    </submittedName>
</protein>
<dbReference type="PANTHER" id="PTHR38782:SF1">
    <property type="entry name" value="SIGMA-E FACTOR REGULATORY PROTEIN RSEB"/>
    <property type="match status" value="1"/>
</dbReference>
<dbReference type="GO" id="GO:0045152">
    <property type="term" value="F:antisigma factor binding"/>
    <property type="evidence" value="ECO:0007669"/>
    <property type="project" value="TreeGrafter"/>
</dbReference>
<keyword evidence="3" id="KW-0732">Signal</keyword>
<evidence type="ECO:0000259" key="5">
    <source>
        <dbReference type="Pfam" id="PF03888"/>
    </source>
</evidence>
<dbReference type="Gene3D" id="2.50.20.10">
    <property type="entry name" value="Lipoprotein localisation LolA/LolB/LppX"/>
    <property type="match status" value="1"/>
</dbReference>
<name>A0A1R3VRZ5_9GAMM</name>
<accession>A0A1R3VRZ5</accession>
<feature type="domain" description="MucB/RseB C-terminal" evidence="6">
    <location>
        <begin position="228"/>
        <end position="322"/>
    </location>
</feature>
<sequence>MRPLRWSLFGLLMVFWAVPLIAADGEADSLIKRMMNAVQGINYEGIFVYIQDHGVETMQIMHGVDDGVVRERLVTLSGDPRELVREGDVLLCMRRDSSGPCMEPRKTLQGLPGVVPMREYEAPVRRYYRVRLGETWRVANWHCRVVHIQPRDELRYGHRLCVHEESGMLLKSQLLTPAGQVLEQFMFTQLSFAEHIPAERFAPTLMSDRGEVMHWQEPAADDRVESMPTQWRIRELPRGFELTQATRRQMPGETHPVEHLLLSDGMASVSVFVVQVDQPRDLLVGMTRAGAMHALARPHEDHQITILGEVPAATMQMIAENIYRESADD</sequence>
<dbReference type="Proteomes" id="UP000223759">
    <property type="component" value="Unassembled WGS sequence"/>
</dbReference>
<dbReference type="GO" id="GO:0032885">
    <property type="term" value="P:regulation of polysaccharide biosynthetic process"/>
    <property type="evidence" value="ECO:0007669"/>
    <property type="project" value="TreeGrafter"/>
</dbReference>
<dbReference type="InterPro" id="IPR038484">
    <property type="entry name" value="MucB/RseB_C_sf"/>
</dbReference>
<comment type="similarity">
    <text evidence="2">Belongs to the RseB family.</text>
</comment>
<dbReference type="Pfam" id="PF03888">
    <property type="entry name" value="MucB_RseB"/>
    <property type="match status" value="1"/>
</dbReference>
<feature type="domain" description="MucB/RseB N-terminal" evidence="5">
    <location>
        <begin position="27"/>
        <end position="204"/>
    </location>
</feature>
<gene>
    <name evidence="7" type="ORF">SAMN05216526_0358</name>
</gene>
<evidence type="ECO:0000313" key="7">
    <source>
        <dbReference type="EMBL" id="SIT65902.1"/>
    </source>
</evidence>
<evidence type="ECO:0000256" key="1">
    <source>
        <dbReference type="ARBA" id="ARBA00004418"/>
    </source>
</evidence>
<dbReference type="RefSeq" id="WP_084178585.1">
    <property type="nucleotide sequence ID" value="NZ_CP023018.1"/>
</dbReference>
<dbReference type="Gene3D" id="3.30.200.100">
    <property type="entry name" value="MucB/RseB, C-terminal domain"/>
    <property type="match status" value="1"/>
</dbReference>
<dbReference type="GO" id="GO:0030288">
    <property type="term" value="C:outer membrane-bounded periplasmic space"/>
    <property type="evidence" value="ECO:0007669"/>
    <property type="project" value="TreeGrafter"/>
</dbReference>
<proteinExistence type="inferred from homology"/>
<evidence type="ECO:0000256" key="3">
    <source>
        <dbReference type="ARBA" id="ARBA00022729"/>
    </source>
</evidence>
<dbReference type="EMBL" id="FTPK01000001">
    <property type="protein sequence ID" value="SIT65902.1"/>
    <property type="molecule type" value="Genomic_DNA"/>
</dbReference>
<dbReference type="InterPro" id="IPR033434">
    <property type="entry name" value="MucB/RseB_N"/>
</dbReference>
<keyword evidence="4" id="KW-0574">Periplasm</keyword>
<dbReference type="AlphaFoldDB" id="A0A1R3VRZ5"/>
<dbReference type="STRING" id="233100.SAMN05216526_0358"/>
<dbReference type="Pfam" id="PF17188">
    <property type="entry name" value="MucB_RseB_C"/>
    <property type="match status" value="1"/>
</dbReference>